<comment type="caution">
    <text evidence="1">The sequence shown here is derived from an EMBL/GenBank/DDBJ whole genome shotgun (WGS) entry which is preliminary data.</text>
</comment>
<keyword evidence="2" id="KW-1185">Reference proteome</keyword>
<dbReference type="OrthoDB" id="10301602at2759"/>
<dbReference type="AlphaFoldDB" id="A0A2P5FT45"/>
<organism evidence="1 2">
    <name type="scientific">Trema orientale</name>
    <name type="common">Charcoal tree</name>
    <name type="synonym">Celtis orientalis</name>
    <dbReference type="NCBI Taxonomy" id="63057"/>
    <lineage>
        <taxon>Eukaryota</taxon>
        <taxon>Viridiplantae</taxon>
        <taxon>Streptophyta</taxon>
        <taxon>Embryophyta</taxon>
        <taxon>Tracheophyta</taxon>
        <taxon>Spermatophyta</taxon>
        <taxon>Magnoliopsida</taxon>
        <taxon>eudicotyledons</taxon>
        <taxon>Gunneridae</taxon>
        <taxon>Pentapetalae</taxon>
        <taxon>rosids</taxon>
        <taxon>fabids</taxon>
        <taxon>Rosales</taxon>
        <taxon>Cannabaceae</taxon>
        <taxon>Trema</taxon>
    </lineage>
</organism>
<dbReference type="EMBL" id="JXTC01000010">
    <property type="protein sequence ID" value="POO00965.1"/>
    <property type="molecule type" value="Genomic_DNA"/>
</dbReference>
<evidence type="ECO:0000313" key="2">
    <source>
        <dbReference type="Proteomes" id="UP000237000"/>
    </source>
</evidence>
<gene>
    <name evidence="1" type="ORF">TorRG33x02_031480</name>
</gene>
<protein>
    <submittedName>
        <fullName evidence="1">Uncharacterized protein</fullName>
    </submittedName>
</protein>
<dbReference type="InParanoid" id="A0A2P5FT45"/>
<evidence type="ECO:0000313" key="1">
    <source>
        <dbReference type="EMBL" id="POO00965.1"/>
    </source>
</evidence>
<accession>A0A2P5FT45</accession>
<reference evidence="2" key="1">
    <citation type="submission" date="2016-06" db="EMBL/GenBank/DDBJ databases">
        <title>Parallel loss of symbiosis genes in relatives of nitrogen-fixing non-legume Parasponia.</title>
        <authorList>
            <person name="Van Velzen R."/>
            <person name="Holmer R."/>
            <person name="Bu F."/>
            <person name="Rutten L."/>
            <person name="Van Zeijl A."/>
            <person name="Liu W."/>
            <person name="Santuari L."/>
            <person name="Cao Q."/>
            <person name="Sharma T."/>
            <person name="Shen D."/>
            <person name="Roswanjaya Y."/>
            <person name="Wardhani T."/>
            <person name="Kalhor M.S."/>
            <person name="Jansen J."/>
            <person name="Van den Hoogen J."/>
            <person name="Gungor B."/>
            <person name="Hartog M."/>
            <person name="Hontelez J."/>
            <person name="Verver J."/>
            <person name="Yang W.-C."/>
            <person name="Schijlen E."/>
            <person name="Repin R."/>
            <person name="Schilthuizen M."/>
            <person name="Schranz E."/>
            <person name="Heidstra R."/>
            <person name="Miyata K."/>
            <person name="Fedorova E."/>
            <person name="Kohlen W."/>
            <person name="Bisseling T."/>
            <person name="Smit S."/>
            <person name="Geurts R."/>
        </authorList>
    </citation>
    <scope>NUCLEOTIDE SEQUENCE [LARGE SCALE GENOMIC DNA]</scope>
    <source>
        <strain evidence="2">cv. RG33-2</strain>
    </source>
</reference>
<proteinExistence type="predicted"/>
<name>A0A2P5FT45_TREOI</name>
<sequence>MLGSNFHNKIYFIKEGDQHNFQNAETQNLKRRIPTNAFHSHLLTENFSFYDNS</sequence>
<dbReference type="Proteomes" id="UP000237000">
    <property type="component" value="Unassembled WGS sequence"/>
</dbReference>